<sequence>MEWAVYLIIFIVAAYAAVALAPKQATPKPASLEDFQFPTAEPGRPIPVVFGTVTVKSPNVVWYGDLASSPVKTDGGK</sequence>
<reference evidence="1 2" key="1">
    <citation type="journal article" date="2016" name="Genome Announc.">
        <title>Genome Sequences of Pseudomonas oryzihabitans Phage POR1 and Pseudomonas aeruginosa Phage PAE1.</title>
        <authorList>
            <person name="Dyson Z.A."/>
            <person name="Seviour R.J."/>
            <person name="Tucci J."/>
            <person name="Petrovski S."/>
        </authorList>
    </citation>
    <scope>NUCLEOTIDE SEQUENCE [LARGE SCALE GENOMIC DNA]</scope>
</reference>
<dbReference type="EMBL" id="KT734862">
    <property type="protein sequence ID" value="ALF51528.1"/>
    <property type="molecule type" value="Genomic_DNA"/>
</dbReference>
<organism evidence="1 2">
    <name type="scientific">Pseudomonas phage PAE1</name>
    <dbReference type="NCBI Taxonomy" id="1718273"/>
    <lineage>
        <taxon>Viruses</taxon>
        <taxon>Duplodnaviria</taxon>
        <taxon>Heunggongvirae</taxon>
        <taxon>Uroviricota</taxon>
        <taxon>Caudoviricetes</taxon>
        <taxon>Mesyanzhinovviridae</taxon>
        <taxon>Rabinowitzvirinae</taxon>
        <taxon>Yuavirus</taxon>
        <taxon>Yuavirus PAE1</taxon>
        <taxon>Pseudomonas virus PAE1</taxon>
    </lineage>
</organism>
<protein>
    <submittedName>
        <fullName evidence="1">Putative structural protein</fullName>
    </submittedName>
</protein>
<accession>A0A0N9ENB2</accession>
<dbReference type="RefSeq" id="YP_009215719.1">
    <property type="nucleotide sequence ID" value="NC_028980.1"/>
</dbReference>
<gene>
    <name evidence="1" type="ORF">PAE1_28</name>
</gene>
<dbReference type="KEGG" id="vg:26642057"/>
<evidence type="ECO:0000313" key="2">
    <source>
        <dbReference type="Proteomes" id="UP000204629"/>
    </source>
</evidence>
<name>A0A0N9ENB2_9CAUD</name>
<dbReference type="Proteomes" id="UP000204629">
    <property type="component" value="Segment"/>
</dbReference>
<evidence type="ECO:0000313" key="1">
    <source>
        <dbReference type="EMBL" id="ALF51528.1"/>
    </source>
</evidence>
<dbReference type="GeneID" id="26642057"/>
<proteinExistence type="predicted"/>
<keyword evidence="2" id="KW-1185">Reference proteome</keyword>
<dbReference type="OrthoDB" id="24518at10239"/>